<dbReference type="InterPro" id="IPR047859">
    <property type="entry name" value="Ribosomal_bL17_CS"/>
</dbReference>
<evidence type="ECO:0000256" key="1">
    <source>
        <dbReference type="ARBA" id="ARBA00008777"/>
    </source>
</evidence>
<evidence type="ECO:0000313" key="7">
    <source>
        <dbReference type="EMBL" id="OGC83877.1"/>
    </source>
</evidence>
<dbReference type="Proteomes" id="UP000177564">
    <property type="component" value="Unassembled WGS sequence"/>
</dbReference>
<dbReference type="AlphaFoldDB" id="A0A1F4XQ69"/>
<gene>
    <name evidence="7" type="ORF">A3D68_01585</name>
</gene>
<dbReference type="SUPFAM" id="SSF64263">
    <property type="entry name" value="Prokaryotic ribosomal protein L17"/>
    <property type="match status" value="1"/>
</dbReference>
<accession>A0A1F4XQ69</accession>
<dbReference type="PANTHER" id="PTHR14413">
    <property type="entry name" value="RIBOSOMAL PROTEIN L17"/>
    <property type="match status" value="1"/>
</dbReference>
<evidence type="ECO:0000256" key="6">
    <source>
        <dbReference type="RuleBase" id="RU000661"/>
    </source>
</evidence>
<protein>
    <recommendedName>
        <fullName evidence="4 6">50S ribosomal protein L17</fullName>
    </recommendedName>
</protein>
<reference evidence="7 8" key="1">
    <citation type="journal article" date="2016" name="Nat. Commun.">
        <title>Thousands of microbial genomes shed light on interconnected biogeochemical processes in an aquifer system.</title>
        <authorList>
            <person name="Anantharaman K."/>
            <person name="Brown C.T."/>
            <person name="Hug L.A."/>
            <person name="Sharon I."/>
            <person name="Castelle C.J."/>
            <person name="Probst A.J."/>
            <person name="Thomas B.C."/>
            <person name="Singh A."/>
            <person name="Wilkins M.J."/>
            <person name="Karaoz U."/>
            <person name="Brodie E.L."/>
            <person name="Williams K.H."/>
            <person name="Hubbard S.S."/>
            <person name="Banfield J.F."/>
        </authorList>
    </citation>
    <scope>NUCLEOTIDE SEQUENCE [LARGE SCALE GENOMIC DNA]</scope>
</reference>
<keyword evidence="2 5" id="KW-0689">Ribosomal protein</keyword>
<evidence type="ECO:0000256" key="3">
    <source>
        <dbReference type="ARBA" id="ARBA00023274"/>
    </source>
</evidence>
<evidence type="ECO:0000256" key="2">
    <source>
        <dbReference type="ARBA" id="ARBA00022980"/>
    </source>
</evidence>
<dbReference type="GO" id="GO:0006412">
    <property type="term" value="P:translation"/>
    <property type="evidence" value="ECO:0007669"/>
    <property type="project" value="InterPro"/>
</dbReference>
<dbReference type="Gene3D" id="3.90.1030.10">
    <property type="entry name" value="Ribosomal protein L17"/>
    <property type="match status" value="1"/>
</dbReference>
<evidence type="ECO:0000256" key="4">
    <source>
        <dbReference type="ARBA" id="ARBA00035494"/>
    </source>
</evidence>
<evidence type="ECO:0000256" key="5">
    <source>
        <dbReference type="RuleBase" id="RU000660"/>
    </source>
</evidence>
<comment type="caution">
    <text evidence="7">The sequence shown here is derived from an EMBL/GenBank/DDBJ whole genome shotgun (WGS) entry which is preliminary data.</text>
</comment>
<dbReference type="NCBIfam" id="TIGR00059">
    <property type="entry name" value="L17"/>
    <property type="match status" value="1"/>
</dbReference>
<dbReference type="GO" id="GO:0003735">
    <property type="term" value="F:structural constituent of ribosome"/>
    <property type="evidence" value="ECO:0007669"/>
    <property type="project" value="InterPro"/>
</dbReference>
<dbReference type="EMBL" id="MEWU01000008">
    <property type="protein sequence ID" value="OGC83877.1"/>
    <property type="molecule type" value="Genomic_DNA"/>
</dbReference>
<dbReference type="GO" id="GO:0022625">
    <property type="term" value="C:cytosolic large ribosomal subunit"/>
    <property type="evidence" value="ECO:0007669"/>
    <property type="project" value="TreeGrafter"/>
</dbReference>
<organism evidence="7 8">
    <name type="scientific">Candidatus Adlerbacteria bacterium RIFCSPHIGHO2_02_FULL_52_17</name>
    <dbReference type="NCBI Taxonomy" id="1797240"/>
    <lineage>
        <taxon>Bacteria</taxon>
        <taxon>Candidatus Adleribacteriota</taxon>
    </lineage>
</organism>
<dbReference type="PROSITE" id="PS01167">
    <property type="entry name" value="RIBOSOMAL_L17"/>
    <property type="match status" value="1"/>
</dbReference>
<keyword evidence="3 5" id="KW-0687">Ribonucleoprotein</keyword>
<comment type="similarity">
    <text evidence="1 5">Belongs to the bacterial ribosomal protein bL17 family.</text>
</comment>
<dbReference type="PANTHER" id="PTHR14413:SF16">
    <property type="entry name" value="LARGE RIBOSOMAL SUBUNIT PROTEIN BL17M"/>
    <property type="match status" value="1"/>
</dbReference>
<sequence>MRHHNHNRKFGRIKSQRAALLRSLTRSLVEKGRIRTTEAKAKEVRPLIEKMVTKARTGTLANRRILMAALGDARMANKLISTAKEYEGRAGGYTRITKLGVRKGDAAAMALIEFV</sequence>
<evidence type="ECO:0000313" key="8">
    <source>
        <dbReference type="Proteomes" id="UP000177564"/>
    </source>
</evidence>
<proteinExistence type="inferred from homology"/>
<dbReference type="Pfam" id="PF01196">
    <property type="entry name" value="Ribosomal_L17"/>
    <property type="match status" value="1"/>
</dbReference>
<dbReference type="InterPro" id="IPR036373">
    <property type="entry name" value="Ribosomal_bL17_sf"/>
</dbReference>
<dbReference type="STRING" id="1797240.A3D68_01585"/>
<name>A0A1F4XQ69_9BACT</name>
<dbReference type="InterPro" id="IPR000456">
    <property type="entry name" value="Ribosomal_bL17"/>
</dbReference>